<dbReference type="Gene3D" id="3.90.190.10">
    <property type="entry name" value="Protein tyrosine phosphatase superfamily"/>
    <property type="match status" value="1"/>
</dbReference>
<accession>A0A381RCV1</accession>
<dbReference type="PROSITE" id="PS00383">
    <property type="entry name" value="TYR_PHOSPHATASE_1"/>
    <property type="match status" value="1"/>
</dbReference>
<sequence length="247" mass="28496">MNDKYIELDGASNFRDLGGYLTSNGKIVKKGYIFRSDHLSHLTNEDLETVKALGIKTVCDFRSDEEVKIFPSMFDEDSEPCLHRIPIKTLGNQDLQRLAEKENVTSQELADALKEHYVLYVNQHKERYKFFLNTLAYKDIPIVFHCFAGKDRTGFGALLFLSILGVSKELIIEDYLLTNVFYKGPKINDWREIASDTIRPLLEARTDYIDAAFNEIEGRHENVEQYVLKELEIGGDTITLIKDRYLE</sequence>
<organism evidence="1">
    <name type="scientific">marine metagenome</name>
    <dbReference type="NCBI Taxonomy" id="408172"/>
    <lineage>
        <taxon>unclassified sequences</taxon>
        <taxon>metagenomes</taxon>
        <taxon>ecological metagenomes</taxon>
    </lineage>
</organism>
<dbReference type="EMBL" id="UINC01001784">
    <property type="protein sequence ID" value="SUZ88729.1"/>
    <property type="molecule type" value="Genomic_DNA"/>
</dbReference>
<name>A0A381RCV1_9ZZZZ</name>
<dbReference type="InterPro" id="IPR026893">
    <property type="entry name" value="Tyr/Ser_Pase_IphP-type"/>
</dbReference>
<dbReference type="InterPro" id="IPR016130">
    <property type="entry name" value="Tyr_Pase_AS"/>
</dbReference>
<dbReference type="GO" id="GO:0004721">
    <property type="term" value="F:phosphoprotein phosphatase activity"/>
    <property type="evidence" value="ECO:0007669"/>
    <property type="project" value="InterPro"/>
</dbReference>
<dbReference type="InterPro" id="IPR029021">
    <property type="entry name" value="Prot-tyrosine_phosphatase-like"/>
</dbReference>
<dbReference type="SUPFAM" id="SSF52799">
    <property type="entry name" value="(Phosphotyrosine protein) phosphatases II"/>
    <property type="match status" value="1"/>
</dbReference>
<gene>
    <name evidence="1" type="ORF">METZ01_LOCUS41583</name>
</gene>
<dbReference type="Pfam" id="PF13350">
    <property type="entry name" value="Y_phosphatase3"/>
    <property type="match status" value="1"/>
</dbReference>
<dbReference type="PANTHER" id="PTHR31126:SF1">
    <property type="entry name" value="TYROSINE SPECIFIC PROTEIN PHOSPHATASES DOMAIN-CONTAINING PROTEIN"/>
    <property type="match status" value="1"/>
</dbReference>
<proteinExistence type="predicted"/>
<protein>
    <recommendedName>
        <fullName evidence="2">Tyrosine specific protein phosphatases domain-containing protein</fullName>
    </recommendedName>
</protein>
<evidence type="ECO:0008006" key="2">
    <source>
        <dbReference type="Google" id="ProtNLM"/>
    </source>
</evidence>
<dbReference type="PANTHER" id="PTHR31126">
    <property type="entry name" value="TYROSINE-PROTEIN PHOSPHATASE"/>
    <property type="match status" value="1"/>
</dbReference>
<reference evidence="1" key="1">
    <citation type="submission" date="2018-05" db="EMBL/GenBank/DDBJ databases">
        <authorList>
            <person name="Lanie J.A."/>
            <person name="Ng W.-L."/>
            <person name="Kazmierczak K.M."/>
            <person name="Andrzejewski T.M."/>
            <person name="Davidsen T.M."/>
            <person name="Wayne K.J."/>
            <person name="Tettelin H."/>
            <person name="Glass J.I."/>
            <person name="Rusch D."/>
            <person name="Podicherti R."/>
            <person name="Tsui H.-C.T."/>
            <person name="Winkler M.E."/>
        </authorList>
    </citation>
    <scope>NUCLEOTIDE SEQUENCE</scope>
</reference>
<dbReference type="AlphaFoldDB" id="A0A381RCV1"/>
<evidence type="ECO:0000313" key="1">
    <source>
        <dbReference type="EMBL" id="SUZ88729.1"/>
    </source>
</evidence>